<proteinExistence type="predicted"/>
<dbReference type="AlphaFoldDB" id="A0A8J2MUR3"/>
<dbReference type="InterPro" id="IPR011333">
    <property type="entry name" value="SKP1/BTB/POZ_sf"/>
</dbReference>
<evidence type="ECO:0000259" key="1">
    <source>
        <dbReference type="Pfam" id="PF01466"/>
    </source>
</evidence>
<reference evidence="2" key="1">
    <citation type="submission" date="2021-04" db="EMBL/GenBank/DDBJ databases">
        <authorList>
            <person name="Chebbi M.A.C M."/>
        </authorList>
    </citation>
    <scope>NUCLEOTIDE SEQUENCE</scope>
</reference>
<evidence type="ECO:0000313" key="3">
    <source>
        <dbReference type="Proteomes" id="UP000786811"/>
    </source>
</evidence>
<dbReference type="Pfam" id="PF01466">
    <property type="entry name" value="Skp1"/>
    <property type="match status" value="1"/>
</dbReference>
<sequence length="164" mass="18575">MNRGSGDFVTIRCSDGNIRARRSALQPYRALYEARSSFSGGLNEIRLPHFPTSVASQIVSWAERHMNDPGRSSFEPTQQVDVTLTPEDSNQLSSLDINTLLRVIQASDEYIVLDLLSGACKTVAEIFENTDPMVLRRELFGGESGFSEEEEERLRRETEWMEEL</sequence>
<keyword evidence="3" id="KW-1185">Reference proteome</keyword>
<evidence type="ECO:0000313" key="2">
    <source>
        <dbReference type="EMBL" id="CAG5100835.1"/>
    </source>
</evidence>
<gene>
    <name evidence="2" type="ORF">HICCMSTLAB_LOCUS9908</name>
</gene>
<name>A0A8J2MUR3_COTCN</name>
<feature type="domain" description="SKP1 component dimerisation" evidence="1">
    <location>
        <begin position="115"/>
        <end position="161"/>
    </location>
</feature>
<dbReference type="GO" id="GO:0006511">
    <property type="term" value="P:ubiquitin-dependent protein catabolic process"/>
    <property type="evidence" value="ECO:0007669"/>
    <property type="project" value="InterPro"/>
</dbReference>
<dbReference type="InterPro" id="IPR016072">
    <property type="entry name" value="Skp1_comp_dimer"/>
</dbReference>
<comment type="caution">
    <text evidence="2">The sequence shown here is derived from an EMBL/GenBank/DDBJ whole genome shotgun (WGS) entry which is preliminary data.</text>
</comment>
<protein>
    <submittedName>
        <fullName evidence="2">Similar to sconC: E3 ubiquitin ligase complex SCF subunit sconC (Talaromyces stipitatus (Strain ATCC 10500 / CBS 375.48 / QM 6759 / NRRL 1006))</fullName>
    </submittedName>
</protein>
<organism evidence="2 3">
    <name type="scientific">Cotesia congregata</name>
    <name type="common">Parasitoid wasp</name>
    <name type="synonym">Apanteles congregatus</name>
    <dbReference type="NCBI Taxonomy" id="51543"/>
    <lineage>
        <taxon>Eukaryota</taxon>
        <taxon>Metazoa</taxon>
        <taxon>Ecdysozoa</taxon>
        <taxon>Arthropoda</taxon>
        <taxon>Hexapoda</taxon>
        <taxon>Insecta</taxon>
        <taxon>Pterygota</taxon>
        <taxon>Neoptera</taxon>
        <taxon>Endopterygota</taxon>
        <taxon>Hymenoptera</taxon>
        <taxon>Apocrita</taxon>
        <taxon>Ichneumonoidea</taxon>
        <taxon>Braconidae</taxon>
        <taxon>Microgastrinae</taxon>
        <taxon>Cotesia</taxon>
    </lineage>
</organism>
<dbReference type="Gene3D" id="3.30.710.10">
    <property type="entry name" value="Potassium Channel Kv1.1, Chain A"/>
    <property type="match status" value="1"/>
</dbReference>
<dbReference type="EMBL" id="CAJNRD030001122">
    <property type="protein sequence ID" value="CAG5100835.1"/>
    <property type="molecule type" value="Genomic_DNA"/>
</dbReference>
<dbReference type="SUPFAM" id="SSF81382">
    <property type="entry name" value="Skp1 dimerisation domain-like"/>
    <property type="match status" value="1"/>
</dbReference>
<accession>A0A8J2MUR3</accession>
<dbReference type="Proteomes" id="UP000786811">
    <property type="component" value="Unassembled WGS sequence"/>
</dbReference>
<dbReference type="InterPro" id="IPR036296">
    <property type="entry name" value="SKP1-like_dim_sf"/>
</dbReference>
<dbReference type="OrthoDB" id="7678367at2759"/>